<evidence type="ECO:0000313" key="2">
    <source>
        <dbReference type="Proteomes" id="UP000499080"/>
    </source>
</evidence>
<proteinExistence type="predicted"/>
<dbReference type="EMBL" id="BGPR01000222">
    <property type="protein sequence ID" value="GBM06074.1"/>
    <property type="molecule type" value="Genomic_DNA"/>
</dbReference>
<gene>
    <name evidence="1" type="ORF">AVEN_49449_1</name>
</gene>
<evidence type="ECO:0000313" key="1">
    <source>
        <dbReference type="EMBL" id="GBM06074.1"/>
    </source>
</evidence>
<reference evidence="1 2" key="1">
    <citation type="journal article" date="2019" name="Sci. Rep.">
        <title>Orb-weaving spider Araneus ventricosus genome elucidates the spidroin gene catalogue.</title>
        <authorList>
            <person name="Kono N."/>
            <person name="Nakamura H."/>
            <person name="Ohtoshi R."/>
            <person name="Moran D.A.P."/>
            <person name="Shinohara A."/>
            <person name="Yoshida Y."/>
            <person name="Fujiwara M."/>
            <person name="Mori M."/>
            <person name="Tomita M."/>
            <person name="Arakawa K."/>
        </authorList>
    </citation>
    <scope>NUCLEOTIDE SEQUENCE [LARGE SCALE GENOMIC DNA]</scope>
</reference>
<protein>
    <submittedName>
        <fullName evidence="1">Uncharacterized protein</fullName>
    </submittedName>
</protein>
<organism evidence="1 2">
    <name type="scientific">Araneus ventricosus</name>
    <name type="common">Orbweaver spider</name>
    <name type="synonym">Epeira ventricosa</name>
    <dbReference type="NCBI Taxonomy" id="182803"/>
    <lineage>
        <taxon>Eukaryota</taxon>
        <taxon>Metazoa</taxon>
        <taxon>Ecdysozoa</taxon>
        <taxon>Arthropoda</taxon>
        <taxon>Chelicerata</taxon>
        <taxon>Arachnida</taxon>
        <taxon>Araneae</taxon>
        <taxon>Araneomorphae</taxon>
        <taxon>Entelegynae</taxon>
        <taxon>Araneoidea</taxon>
        <taxon>Araneidae</taxon>
        <taxon>Araneus</taxon>
    </lineage>
</organism>
<name>A0A4Y2CQB7_ARAVE</name>
<sequence length="100" mass="12379">MFRFEAAQGLFWVRPRHVELRSEENERLLSRYPVTKLPRRTSWRTFDPRWIQRAAANLPWNRPQRRRRTDRPKTAFSDSERSQIWKFTKISRSKFMTLRT</sequence>
<dbReference type="AlphaFoldDB" id="A0A4Y2CQB7"/>
<keyword evidence="2" id="KW-1185">Reference proteome</keyword>
<accession>A0A4Y2CQB7</accession>
<comment type="caution">
    <text evidence="1">The sequence shown here is derived from an EMBL/GenBank/DDBJ whole genome shotgun (WGS) entry which is preliminary data.</text>
</comment>
<dbReference type="Proteomes" id="UP000499080">
    <property type="component" value="Unassembled WGS sequence"/>
</dbReference>